<evidence type="ECO:0000256" key="3">
    <source>
        <dbReference type="ARBA" id="ARBA00022679"/>
    </source>
</evidence>
<evidence type="ECO:0000313" key="10">
    <source>
        <dbReference type="EMBL" id="RIH93522.1"/>
    </source>
</evidence>
<dbReference type="GO" id="GO:0042158">
    <property type="term" value="P:lipoprotein biosynthetic process"/>
    <property type="evidence" value="ECO:0007669"/>
    <property type="project" value="UniProtKB-UniRule"/>
</dbReference>
<sequence>MSNKPWLPFPAGLALALTLPPLPTGFLAPLPLILLLNQGGFWAGFLAGLAFWTLHLIWLPQSFTQLFGTWLGALPFVPLILIKALSWGLLFGLTANRPLARLGGWVLLEYLTNLGTLAFPWGLLGYALVEAPGRMLAATGGVYLLSLLVLGVAYGLSRRQYWVLALWAALWLWLLPQATPDQEALIVQGAINPLQKLQGVSAEERYFQLTRTGLAAHPEVDLVVWPETAVQRVTPEAALLGRPLVSGIAAYEGGYRNRVALFENGRPIASYDKSRLVPFGEFFPWRPLLGGVYALFFQAFGLSNLSDTQPGTALRTVGDYGAYICYESIFPSVARIQTRAGARVLINVSNDAWFGPSFGGLQHFQMGRLRAVENGRWLLRAGNDGVSASIDPLGRVVARIPRKQPGFLLAPFKQESRTTLYTRLGDWAVAVAGLLLLVGLYRGKTR</sequence>
<dbReference type="Gene3D" id="3.60.110.10">
    <property type="entry name" value="Carbon-nitrogen hydrolase"/>
    <property type="match status" value="1"/>
</dbReference>
<dbReference type="GO" id="GO:0005886">
    <property type="term" value="C:plasma membrane"/>
    <property type="evidence" value="ECO:0007669"/>
    <property type="project" value="UniProtKB-SubCell"/>
</dbReference>
<evidence type="ECO:0000256" key="8">
    <source>
        <dbReference type="HAMAP-Rule" id="MF_01148"/>
    </source>
</evidence>
<dbReference type="EMBL" id="QWLB01000005">
    <property type="protein sequence ID" value="RIH93522.1"/>
    <property type="molecule type" value="Genomic_DNA"/>
</dbReference>
<evidence type="ECO:0000256" key="1">
    <source>
        <dbReference type="ARBA" id="ARBA00004651"/>
    </source>
</evidence>
<dbReference type="HAMAP" id="MF_01148">
    <property type="entry name" value="Lnt"/>
    <property type="match status" value="1"/>
</dbReference>
<dbReference type="InterPro" id="IPR003010">
    <property type="entry name" value="C-N_Hydrolase"/>
</dbReference>
<accession>A0A399FEI6</accession>
<reference evidence="10 11" key="1">
    <citation type="submission" date="2018-08" db="EMBL/GenBank/DDBJ databases">
        <title>Meiothermus granaticius genome AF-68 sequencing project.</title>
        <authorList>
            <person name="Da Costa M.S."/>
            <person name="Albuquerque L."/>
            <person name="Raposo P."/>
            <person name="Froufe H.J.C."/>
            <person name="Barroso C.S."/>
            <person name="Egas C."/>
        </authorList>
    </citation>
    <scope>NUCLEOTIDE SEQUENCE [LARGE SCALE GENOMIC DNA]</scope>
    <source>
        <strain evidence="10 11">AF-68</strain>
    </source>
</reference>
<dbReference type="PANTHER" id="PTHR38686">
    <property type="entry name" value="APOLIPOPROTEIN N-ACYLTRANSFERASE"/>
    <property type="match status" value="1"/>
</dbReference>
<dbReference type="InterPro" id="IPR045378">
    <property type="entry name" value="LNT_N"/>
</dbReference>
<gene>
    <name evidence="10" type="primary">lnt_1</name>
    <name evidence="8" type="synonym">lnt</name>
    <name evidence="10" type="ORF">Mgrana_00576</name>
</gene>
<evidence type="ECO:0000256" key="4">
    <source>
        <dbReference type="ARBA" id="ARBA00022692"/>
    </source>
</evidence>
<feature type="domain" description="CN hydrolase" evidence="9">
    <location>
        <begin position="187"/>
        <end position="414"/>
    </location>
</feature>
<protein>
    <recommendedName>
        <fullName evidence="8">Apolipoprotein N-acyltransferase</fullName>
        <shortName evidence="8">ALP N-acyltransferase</shortName>
        <ecNumber evidence="8">2.3.1.269</ecNumber>
    </recommendedName>
</protein>
<evidence type="ECO:0000256" key="7">
    <source>
        <dbReference type="ARBA" id="ARBA00023315"/>
    </source>
</evidence>
<keyword evidence="5 8" id="KW-1133">Transmembrane helix</keyword>
<dbReference type="Pfam" id="PF20154">
    <property type="entry name" value="LNT_N"/>
    <property type="match status" value="1"/>
</dbReference>
<evidence type="ECO:0000256" key="2">
    <source>
        <dbReference type="ARBA" id="ARBA00022475"/>
    </source>
</evidence>
<keyword evidence="7 8" id="KW-0012">Acyltransferase</keyword>
<comment type="function">
    <text evidence="8">Catalyzes the phospholipid dependent N-acylation of the N-terminal cysteine of apolipoprotein, the last step in lipoprotein maturation.</text>
</comment>
<feature type="transmembrane region" description="Helical" evidence="8">
    <location>
        <begin position="424"/>
        <end position="441"/>
    </location>
</feature>
<dbReference type="AlphaFoldDB" id="A0A399FEI6"/>
<feature type="transmembrane region" description="Helical" evidence="8">
    <location>
        <begin position="40"/>
        <end position="58"/>
    </location>
</feature>
<keyword evidence="3 8" id="KW-0808">Transferase</keyword>
<dbReference type="EC" id="2.3.1.269" evidence="8"/>
<keyword evidence="6 8" id="KW-0472">Membrane</keyword>
<dbReference type="PROSITE" id="PS50263">
    <property type="entry name" value="CN_HYDROLASE"/>
    <property type="match status" value="1"/>
</dbReference>
<feature type="transmembrane region" description="Helical" evidence="8">
    <location>
        <begin position="6"/>
        <end position="28"/>
    </location>
</feature>
<dbReference type="InterPro" id="IPR004563">
    <property type="entry name" value="Apolipo_AcylTrfase"/>
</dbReference>
<dbReference type="InterPro" id="IPR036526">
    <property type="entry name" value="C-N_Hydrolase_sf"/>
</dbReference>
<keyword evidence="2 8" id="KW-1003">Cell membrane</keyword>
<evidence type="ECO:0000259" key="9">
    <source>
        <dbReference type="PROSITE" id="PS50263"/>
    </source>
</evidence>
<name>A0A399FEI6_9DEIN</name>
<keyword evidence="10" id="KW-0449">Lipoprotein</keyword>
<dbReference type="CDD" id="cd07571">
    <property type="entry name" value="ALP_N-acyl_transferase"/>
    <property type="match status" value="1"/>
</dbReference>
<dbReference type="SUPFAM" id="SSF56317">
    <property type="entry name" value="Carbon-nitrogen hydrolase"/>
    <property type="match status" value="1"/>
</dbReference>
<organism evidence="10 11">
    <name type="scientific">Meiothermus granaticius NBRC 107808</name>
    <dbReference type="NCBI Taxonomy" id="1227551"/>
    <lineage>
        <taxon>Bacteria</taxon>
        <taxon>Thermotogati</taxon>
        <taxon>Deinococcota</taxon>
        <taxon>Deinococci</taxon>
        <taxon>Thermales</taxon>
        <taxon>Thermaceae</taxon>
        <taxon>Meiothermus</taxon>
    </lineage>
</organism>
<comment type="subcellular location">
    <subcellularLocation>
        <location evidence="1 8">Cell membrane</location>
        <topology evidence="1 8">Multi-pass membrane protein</topology>
    </subcellularLocation>
</comment>
<dbReference type="UniPathway" id="UPA00666"/>
<feature type="transmembrane region" description="Helical" evidence="8">
    <location>
        <begin position="70"/>
        <end position="93"/>
    </location>
</feature>
<comment type="pathway">
    <text evidence="8">Protein modification; lipoprotein biosynthesis (N-acyl transfer).</text>
</comment>
<dbReference type="GO" id="GO:0016410">
    <property type="term" value="F:N-acyltransferase activity"/>
    <property type="evidence" value="ECO:0007669"/>
    <property type="project" value="UniProtKB-UniRule"/>
</dbReference>
<proteinExistence type="inferred from homology"/>
<comment type="caution">
    <text evidence="10">The sequence shown here is derived from an EMBL/GenBank/DDBJ whole genome shotgun (WGS) entry which is preliminary data.</text>
</comment>
<comment type="catalytic activity">
    <reaction evidence="8">
        <text>N-terminal S-1,2-diacyl-sn-glyceryl-L-cysteinyl-[lipoprotein] + a glycerophospholipid = N-acyl-S-1,2-diacyl-sn-glyceryl-L-cysteinyl-[lipoprotein] + a 2-acyl-sn-glycero-3-phospholipid + H(+)</text>
        <dbReference type="Rhea" id="RHEA:48228"/>
        <dbReference type="Rhea" id="RHEA-COMP:14681"/>
        <dbReference type="Rhea" id="RHEA-COMP:14684"/>
        <dbReference type="ChEBI" id="CHEBI:15378"/>
        <dbReference type="ChEBI" id="CHEBI:136912"/>
        <dbReference type="ChEBI" id="CHEBI:140656"/>
        <dbReference type="ChEBI" id="CHEBI:140657"/>
        <dbReference type="ChEBI" id="CHEBI:140660"/>
        <dbReference type="EC" id="2.3.1.269"/>
    </reaction>
</comment>
<feature type="transmembrane region" description="Helical" evidence="8">
    <location>
        <begin position="105"/>
        <end position="129"/>
    </location>
</feature>
<dbReference type="PANTHER" id="PTHR38686:SF1">
    <property type="entry name" value="APOLIPOPROTEIN N-ACYLTRANSFERASE"/>
    <property type="match status" value="1"/>
</dbReference>
<comment type="similarity">
    <text evidence="8">Belongs to the CN hydrolase family. Apolipoprotein N-acyltransferase subfamily.</text>
</comment>
<evidence type="ECO:0000256" key="6">
    <source>
        <dbReference type="ARBA" id="ARBA00023136"/>
    </source>
</evidence>
<evidence type="ECO:0000313" key="11">
    <source>
        <dbReference type="Proteomes" id="UP000266178"/>
    </source>
</evidence>
<dbReference type="NCBIfam" id="TIGR00546">
    <property type="entry name" value="lnt"/>
    <property type="match status" value="1"/>
</dbReference>
<evidence type="ECO:0000256" key="5">
    <source>
        <dbReference type="ARBA" id="ARBA00022989"/>
    </source>
</evidence>
<dbReference type="RefSeq" id="WP_240631225.1">
    <property type="nucleotide sequence ID" value="NZ_BJXM01000003.1"/>
</dbReference>
<keyword evidence="11" id="KW-1185">Reference proteome</keyword>
<keyword evidence="4 8" id="KW-0812">Transmembrane</keyword>
<dbReference type="Pfam" id="PF00795">
    <property type="entry name" value="CN_hydrolase"/>
    <property type="match status" value="1"/>
</dbReference>
<feature type="transmembrane region" description="Helical" evidence="8">
    <location>
        <begin position="135"/>
        <end position="154"/>
    </location>
</feature>
<feature type="transmembrane region" description="Helical" evidence="8">
    <location>
        <begin position="161"/>
        <end position="178"/>
    </location>
</feature>
<dbReference type="Proteomes" id="UP000266178">
    <property type="component" value="Unassembled WGS sequence"/>
</dbReference>